<dbReference type="InterPro" id="IPR032783">
    <property type="entry name" value="AraC_lig"/>
</dbReference>
<dbReference type="SUPFAM" id="SSF46689">
    <property type="entry name" value="Homeodomain-like"/>
    <property type="match status" value="2"/>
</dbReference>
<dbReference type="PROSITE" id="PS01124">
    <property type="entry name" value="HTH_ARAC_FAMILY_2"/>
    <property type="match status" value="1"/>
</dbReference>
<evidence type="ECO:0000256" key="3">
    <source>
        <dbReference type="ARBA" id="ARBA00023163"/>
    </source>
</evidence>
<dbReference type="SMART" id="SM00342">
    <property type="entry name" value="HTH_ARAC"/>
    <property type="match status" value="1"/>
</dbReference>
<keyword evidence="2 5" id="KW-0238">DNA-binding</keyword>
<sequence>MTDTLSRLLDDVRPLGVLVESARLEAPWQVGCPNGSALTVVTMIRGSAALAVDGRPPQVLAPGDVALVVGPSAYSLSGVDGDTDDAVLVTGAYDVGVGGGVCDRVLGGLPAVLFVESGTEVGSAVALLSRELDGDRAGRRALLDRLLDLVLLTALREWLDRPDSGAPQWYTAQNDPAVGAALALMHAEPAYRWTVEDLARRSAMSRAAFSRRFRDLVGEPPMSYLTCWRLCLAADQLRQSHDTLATIARKVGYANAYALSAAFTRYYGVRPGEYRADARSESDAA</sequence>
<evidence type="ECO:0000256" key="2">
    <source>
        <dbReference type="ARBA" id="ARBA00023125"/>
    </source>
</evidence>
<dbReference type="InterPro" id="IPR009057">
    <property type="entry name" value="Homeodomain-like_sf"/>
</dbReference>
<dbReference type="GO" id="GO:0003700">
    <property type="term" value="F:DNA-binding transcription factor activity"/>
    <property type="evidence" value="ECO:0007669"/>
    <property type="project" value="InterPro"/>
</dbReference>
<keyword evidence="3" id="KW-0804">Transcription</keyword>
<feature type="domain" description="HTH araC/xylS-type" evidence="4">
    <location>
        <begin position="179"/>
        <end position="277"/>
    </location>
</feature>
<dbReference type="RefSeq" id="WP_145803870.1">
    <property type="nucleotide sequence ID" value="NZ_VIVK01000001.1"/>
</dbReference>
<name>A0A561BMP8_9ACTN</name>
<evidence type="ECO:0000313" key="5">
    <source>
        <dbReference type="EMBL" id="TWD80129.1"/>
    </source>
</evidence>
<evidence type="ECO:0000259" key="4">
    <source>
        <dbReference type="PROSITE" id="PS01124"/>
    </source>
</evidence>
<reference evidence="5 6" key="1">
    <citation type="submission" date="2019-06" db="EMBL/GenBank/DDBJ databases">
        <title>Sequencing the genomes of 1000 actinobacteria strains.</title>
        <authorList>
            <person name="Klenk H.-P."/>
        </authorList>
    </citation>
    <scope>NUCLEOTIDE SEQUENCE [LARGE SCALE GENOMIC DNA]</scope>
    <source>
        <strain evidence="5 6">DSM 24683</strain>
    </source>
</reference>
<dbReference type="Proteomes" id="UP000318380">
    <property type="component" value="Unassembled WGS sequence"/>
</dbReference>
<dbReference type="Pfam" id="PF12852">
    <property type="entry name" value="Cupin_6"/>
    <property type="match status" value="1"/>
</dbReference>
<gene>
    <name evidence="5" type="ORF">FB561_1201</name>
</gene>
<accession>A0A561BMP8</accession>
<dbReference type="EMBL" id="VIVK01000001">
    <property type="protein sequence ID" value="TWD80129.1"/>
    <property type="molecule type" value="Genomic_DNA"/>
</dbReference>
<comment type="caution">
    <text evidence="5">The sequence shown here is derived from an EMBL/GenBank/DDBJ whole genome shotgun (WGS) entry which is preliminary data.</text>
</comment>
<dbReference type="Pfam" id="PF12833">
    <property type="entry name" value="HTH_18"/>
    <property type="match status" value="1"/>
</dbReference>
<evidence type="ECO:0000256" key="1">
    <source>
        <dbReference type="ARBA" id="ARBA00023015"/>
    </source>
</evidence>
<evidence type="ECO:0000313" key="6">
    <source>
        <dbReference type="Proteomes" id="UP000318380"/>
    </source>
</evidence>
<dbReference type="AlphaFoldDB" id="A0A561BMP8"/>
<proteinExistence type="predicted"/>
<dbReference type="PANTHER" id="PTHR46796:SF13">
    <property type="entry name" value="HTH-TYPE TRANSCRIPTIONAL ACTIVATOR RHAS"/>
    <property type="match status" value="1"/>
</dbReference>
<keyword evidence="6" id="KW-1185">Reference proteome</keyword>
<dbReference type="Gene3D" id="1.10.10.60">
    <property type="entry name" value="Homeodomain-like"/>
    <property type="match status" value="2"/>
</dbReference>
<dbReference type="OrthoDB" id="241790at2"/>
<protein>
    <submittedName>
        <fullName evidence="5">AraC-like DNA-binding protein</fullName>
    </submittedName>
</protein>
<dbReference type="GO" id="GO:0043565">
    <property type="term" value="F:sequence-specific DNA binding"/>
    <property type="evidence" value="ECO:0007669"/>
    <property type="project" value="InterPro"/>
</dbReference>
<keyword evidence="1" id="KW-0805">Transcription regulation</keyword>
<dbReference type="InterPro" id="IPR018060">
    <property type="entry name" value="HTH_AraC"/>
</dbReference>
<dbReference type="InterPro" id="IPR050204">
    <property type="entry name" value="AraC_XylS_family_regulators"/>
</dbReference>
<dbReference type="PANTHER" id="PTHR46796">
    <property type="entry name" value="HTH-TYPE TRANSCRIPTIONAL ACTIVATOR RHAS-RELATED"/>
    <property type="match status" value="1"/>
</dbReference>
<organism evidence="5 6">
    <name type="scientific">Kribbella amoyensis</name>
    <dbReference type="NCBI Taxonomy" id="996641"/>
    <lineage>
        <taxon>Bacteria</taxon>
        <taxon>Bacillati</taxon>
        <taxon>Actinomycetota</taxon>
        <taxon>Actinomycetes</taxon>
        <taxon>Propionibacteriales</taxon>
        <taxon>Kribbellaceae</taxon>
        <taxon>Kribbella</taxon>
    </lineage>
</organism>